<evidence type="ECO:0000256" key="4">
    <source>
        <dbReference type="ARBA" id="ARBA00023136"/>
    </source>
</evidence>
<dbReference type="InterPro" id="IPR002293">
    <property type="entry name" value="AA/rel_permease1"/>
</dbReference>
<dbReference type="PANTHER" id="PTHR47704">
    <property type="entry name" value="POTASSIUM TRANSPORTER KIMA"/>
    <property type="match status" value="1"/>
</dbReference>
<dbReference type="AlphaFoldDB" id="A0AA96F4U7"/>
<sequence length="522" mass="53385">MSAPARGNGWLHGRTALLIAFAFSVMADPVSSVAYAIEAALHALHGHLPLLLGAMGLVVLVVALVVTSYHQLVGRFPEGGGAAAATGAAFGDGWSFVPMGALIVDFVLTIAISVSAGASAMISYVPGLAPYRLLLALCLLVLVAALMWFGHMGRAVFALLTLIFLVAAVAVLVSVVNTSPDAAATATAEAAETGLLHSAPLSVLLAFPVAMALATGVEAPSSAIAQLAQLDDRGRRSFGRWALWLTLGIVGTLTLALTASVVHLEIGLPGEDSTLVADLARAAASPGVFALFQGATALLLLSAASSSFQAGPGLLKALARREDARGGHGVLPSILGRTNSHHTPYVGVGLFLLLSAAVVAAAGARDQRLVLFYAVAVFVSFLMGLVSMALLAHRDGQRRWVVLNVIAAITVAFTLVMNLTRPAALGSLFATAVASGVLYSAWVRAGRPRGAAHAVAEAEAGEAASGDAELDQTDAGHGKPVPASVVAATGTAPHAVPSEEQGAPDERQPDERPEPQPSRTRR</sequence>
<dbReference type="PIRSF" id="PIRSF006060">
    <property type="entry name" value="AA_transporter"/>
    <property type="match status" value="1"/>
</dbReference>
<evidence type="ECO:0000256" key="3">
    <source>
        <dbReference type="ARBA" id="ARBA00022989"/>
    </source>
</evidence>
<evidence type="ECO:0000256" key="1">
    <source>
        <dbReference type="ARBA" id="ARBA00004141"/>
    </source>
</evidence>
<feature type="transmembrane region" description="Helical" evidence="6">
    <location>
        <begin position="156"/>
        <end position="176"/>
    </location>
</feature>
<reference evidence="7 8" key="1">
    <citation type="submission" date="2023-09" db="EMBL/GenBank/DDBJ databases">
        <title>Demequina sp. a novel bacteria isolated from Capsicum annuum.</title>
        <authorList>
            <person name="Humaira Z."/>
            <person name="Lee J."/>
            <person name="Cho D."/>
        </authorList>
    </citation>
    <scope>NUCLEOTIDE SEQUENCE [LARGE SCALE GENOMIC DNA]</scope>
    <source>
        <strain evidence="7 8">OYTSA14</strain>
    </source>
</reference>
<dbReference type="GO" id="GO:0022857">
    <property type="term" value="F:transmembrane transporter activity"/>
    <property type="evidence" value="ECO:0007669"/>
    <property type="project" value="InterPro"/>
</dbReference>
<evidence type="ECO:0000256" key="6">
    <source>
        <dbReference type="SAM" id="Phobius"/>
    </source>
</evidence>
<comment type="subcellular location">
    <subcellularLocation>
        <location evidence="1">Membrane</location>
        <topology evidence="1">Multi-pass membrane protein</topology>
    </subcellularLocation>
</comment>
<proteinExistence type="predicted"/>
<feature type="compositionally biased region" description="Basic and acidic residues" evidence="5">
    <location>
        <begin position="504"/>
        <end position="514"/>
    </location>
</feature>
<name>A0AA96F4U7_9MICO</name>
<dbReference type="EMBL" id="CP134879">
    <property type="protein sequence ID" value="WNM23898.1"/>
    <property type="molecule type" value="Genomic_DNA"/>
</dbReference>
<feature type="compositionally biased region" description="Low complexity" evidence="5">
    <location>
        <begin position="456"/>
        <end position="467"/>
    </location>
</feature>
<dbReference type="RefSeq" id="WP_313497166.1">
    <property type="nucleotide sequence ID" value="NZ_CP134879.1"/>
</dbReference>
<keyword evidence="3 6" id="KW-1133">Transmembrane helix</keyword>
<keyword evidence="4 6" id="KW-0472">Membrane</keyword>
<accession>A0AA96F4U7</accession>
<feature type="transmembrane region" description="Helical" evidence="6">
    <location>
        <begin position="238"/>
        <end position="262"/>
    </location>
</feature>
<feature type="transmembrane region" description="Helical" evidence="6">
    <location>
        <begin position="400"/>
        <end position="417"/>
    </location>
</feature>
<dbReference type="Proteomes" id="UP001304125">
    <property type="component" value="Chromosome"/>
</dbReference>
<feature type="transmembrane region" description="Helical" evidence="6">
    <location>
        <begin position="46"/>
        <end position="66"/>
    </location>
</feature>
<evidence type="ECO:0000313" key="7">
    <source>
        <dbReference type="EMBL" id="WNM23898.1"/>
    </source>
</evidence>
<dbReference type="Pfam" id="PF13520">
    <property type="entry name" value="AA_permease_2"/>
    <property type="match status" value="1"/>
</dbReference>
<feature type="transmembrane region" description="Helical" evidence="6">
    <location>
        <begin position="102"/>
        <end position="125"/>
    </location>
</feature>
<dbReference type="InterPro" id="IPR053153">
    <property type="entry name" value="APC_K+_Transporter"/>
</dbReference>
<feature type="transmembrane region" description="Helical" evidence="6">
    <location>
        <begin position="345"/>
        <end position="364"/>
    </location>
</feature>
<evidence type="ECO:0000313" key="8">
    <source>
        <dbReference type="Proteomes" id="UP001304125"/>
    </source>
</evidence>
<keyword evidence="2 6" id="KW-0812">Transmembrane</keyword>
<evidence type="ECO:0000256" key="2">
    <source>
        <dbReference type="ARBA" id="ARBA00022692"/>
    </source>
</evidence>
<dbReference type="GO" id="GO:0016020">
    <property type="term" value="C:membrane"/>
    <property type="evidence" value="ECO:0007669"/>
    <property type="project" value="UniProtKB-SubCell"/>
</dbReference>
<keyword evidence="8" id="KW-1185">Reference proteome</keyword>
<organism evidence="7 8">
    <name type="scientific">Demequina capsici</name>
    <dbReference type="NCBI Taxonomy" id="3075620"/>
    <lineage>
        <taxon>Bacteria</taxon>
        <taxon>Bacillati</taxon>
        <taxon>Actinomycetota</taxon>
        <taxon>Actinomycetes</taxon>
        <taxon>Micrococcales</taxon>
        <taxon>Demequinaceae</taxon>
        <taxon>Demequina</taxon>
    </lineage>
</organism>
<feature type="transmembrane region" description="Helical" evidence="6">
    <location>
        <begin position="423"/>
        <end position="442"/>
    </location>
</feature>
<evidence type="ECO:0008006" key="9">
    <source>
        <dbReference type="Google" id="ProtNLM"/>
    </source>
</evidence>
<evidence type="ECO:0000256" key="5">
    <source>
        <dbReference type="SAM" id="MobiDB-lite"/>
    </source>
</evidence>
<dbReference type="Gene3D" id="1.20.1740.10">
    <property type="entry name" value="Amino acid/polyamine transporter I"/>
    <property type="match status" value="1"/>
</dbReference>
<dbReference type="PANTHER" id="PTHR47704:SF1">
    <property type="entry name" value="POTASSIUM TRANSPORTER KIMA"/>
    <property type="match status" value="1"/>
</dbReference>
<protein>
    <recommendedName>
        <fullName evidence="9">Amino acid transporter</fullName>
    </recommendedName>
</protein>
<feature type="region of interest" description="Disordered" evidence="5">
    <location>
        <begin position="456"/>
        <end position="522"/>
    </location>
</feature>
<feature type="transmembrane region" description="Helical" evidence="6">
    <location>
        <begin position="282"/>
        <end position="301"/>
    </location>
</feature>
<feature type="transmembrane region" description="Helical" evidence="6">
    <location>
        <begin position="131"/>
        <end position="149"/>
    </location>
</feature>
<gene>
    <name evidence="7" type="ORF">RN606_11095</name>
</gene>
<feature type="transmembrane region" description="Helical" evidence="6">
    <location>
        <begin position="370"/>
        <end position="393"/>
    </location>
</feature>